<dbReference type="InterPro" id="IPR036259">
    <property type="entry name" value="MFS_trans_sf"/>
</dbReference>
<protein>
    <submittedName>
        <fullName evidence="10">Permease of the major facilitator superfamily protein</fullName>
    </submittedName>
</protein>
<evidence type="ECO:0000259" key="9">
    <source>
        <dbReference type="PROSITE" id="PS50850"/>
    </source>
</evidence>
<feature type="transmembrane region" description="Helical" evidence="8">
    <location>
        <begin position="151"/>
        <end position="175"/>
    </location>
</feature>
<feature type="transmembrane region" description="Helical" evidence="8">
    <location>
        <begin position="445"/>
        <end position="464"/>
    </location>
</feature>
<keyword evidence="7 8" id="KW-0472">Membrane</keyword>
<dbReference type="CDD" id="cd17321">
    <property type="entry name" value="MFS_MMR_MDR_like"/>
    <property type="match status" value="1"/>
</dbReference>
<feature type="transmembrane region" description="Helical" evidence="8">
    <location>
        <begin position="92"/>
        <end position="112"/>
    </location>
</feature>
<proteinExistence type="inferred from homology"/>
<dbReference type="InterPro" id="IPR020846">
    <property type="entry name" value="MFS_dom"/>
</dbReference>
<name>A0A6H9XTV3_9CORY</name>
<feature type="domain" description="Major facilitator superfamily (MFS) profile" evidence="9">
    <location>
        <begin position="27"/>
        <end position="472"/>
    </location>
</feature>
<dbReference type="PANTHER" id="PTHR42718:SF46">
    <property type="entry name" value="BLR6921 PROTEIN"/>
    <property type="match status" value="1"/>
</dbReference>
<dbReference type="InterPro" id="IPR011701">
    <property type="entry name" value="MFS"/>
</dbReference>
<feature type="transmembrane region" description="Helical" evidence="8">
    <location>
        <begin position="318"/>
        <end position="335"/>
    </location>
</feature>
<keyword evidence="5 8" id="KW-0812">Transmembrane</keyword>
<accession>A0A6H9XTV3</accession>
<feature type="transmembrane region" description="Helical" evidence="8">
    <location>
        <begin position="213"/>
        <end position="234"/>
    </location>
</feature>
<dbReference type="FunFam" id="1.20.1720.10:FF:000021">
    <property type="entry name" value="Drug resistance transporter, EmrB/QacA subfamily"/>
    <property type="match status" value="1"/>
</dbReference>
<dbReference type="GO" id="GO:0022857">
    <property type="term" value="F:transmembrane transporter activity"/>
    <property type="evidence" value="ECO:0007669"/>
    <property type="project" value="InterPro"/>
</dbReference>
<dbReference type="Pfam" id="PF07690">
    <property type="entry name" value="MFS_1"/>
    <property type="match status" value="1"/>
</dbReference>
<dbReference type="Gene3D" id="1.20.1720.10">
    <property type="entry name" value="Multidrug resistance protein D"/>
    <property type="match status" value="1"/>
</dbReference>
<organism evidence="10 11">
    <name type="scientific">Corynebacterium matruchotii</name>
    <dbReference type="NCBI Taxonomy" id="43768"/>
    <lineage>
        <taxon>Bacteria</taxon>
        <taxon>Bacillati</taxon>
        <taxon>Actinomycetota</taxon>
        <taxon>Actinomycetes</taxon>
        <taxon>Mycobacteriales</taxon>
        <taxon>Corynebacteriaceae</taxon>
        <taxon>Corynebacterium</taxon>
    </lineage>
</organism>
<comment type="similarity">
    <text evidence="2">Belongs to the major facilitator superfamily. EmrB family.</text>
</comment>
<comment type="caution">
    <text evidence="10">The sequence shown here is derived from an EMBL/GenBank/DDBJ whole genome shotgun (WGS) entry which is preliminary data.</text>
</comment>
<dbReference type="PRINTS" id="PR01036">
    <property type="entry name" value="TCRTETB"/>
</dbReference>
<feature type="transmembrane region" description="Helical" evidence="8">
    <location>
        <begin position="371"/>
        <end position="391"/>
    </location>
</feature>
<dbReference type="Gene3D" id="1.20.1250.20">
    <property type="entry name" value="MFS general substrate transporter like domains"/>
    <property type="match status" value="1"/>
</dbReference>
<evidence type="ECO:0000256" key="5">
    <source>
        <dbReference type="ARBA" id="ARBA00022692"/>
    </source>
</evidence>
<feature type="transmembrane region" description="Helical" evidence="8">
    <location>
        <begin position="118"/>
        <end position="139"/>
    </location>
</feature>
<keyword evidence="4" id="KW-1003">Cell membrane</keyword>
<evidence type="ECO:0000313" key="10">
    <source>
        <dbReference type="EMBL" id="SPW31790.1"/>
    </source>
</evidence>
<feature type="transmembrane region" description="Helical" evidence="8">
    <location>
        <begin position="60"/>
        <end position="80"/>
    </location>
</feature>
<dbReference type="GeneID" id="84574889"/>
<dbReference type="PANTHER" id="PTHR42718">
    <property type="entry name" value="MAJOR FACILITATOR SUPERFAMILY MULTIDRUG TRANSPORTER MFSC"/>
    <property type="match status" value="1"/>
</dbReference>
<sequence length="479" mass="51604">MTNNPSASSTPQPNKNPPITERQAWRALLALCIGFFMILLDQTIVAVATPDLQTELGASLNQVVWVTSIYLLFFAVPLLVTGRLGDRYGQRNIYLIGMVIFTISSLACGLSPTVEILIIARAIQGIGASLITPQTMSVINRIFPRHRRGAAMGMWGVVAGLASLAGPILGGIIVSAIGWEWIFFINVPFGIVSIIMVWLMVPDLPRLARRLDFLSVIVSIITMSSIVFTIQQGPDLGWPIWIWPILVVGLALAVVFVRLQATATKRNTEALVPLDLFTIKNFTLGTISITTMGFAIGGIFIPAMLFLQNGHHLSAQQAGLYMVPIALFSGSLSPFVGRMSDRINPRVLSMIGFSFMLASIFGFVLVMRDGVPLWCILIPVALLGIGNGFVWSPNSSTSLRDVPLHHMGAASGVYNATRQVGSVVGAAVVGAAMQIGTAYTAFTTAMGNSLIPVVLVLVIGLISVSKFEYKPHMRESSHS</sequence>
<feature type="transmembrane region" description="Helical" evidence="8">
    <location>
        <begin position="420"/>
        <end position="439"/>
    </location>
</feature>
<gene>
    <name evidence="10" type="primary">stp</name>
    <name evidence="10" type="ORF">NCTC10254_02226</name>
</gene>
<evidence type="ECO:0000256" key="3">
    <source>
        <dbReference type="ARBA" id="ARBA00022448"/>
    </source>
</evidence>
<evidence type="ECO:0000256" key="6">
    <source>
        <dbReference type="ARBA" id="ARBA00022989"/>
    </source>
</evidence>
<dbReference type="InterPro" id="IPR004638">
    <property type="entry name" value="EmrB-like"/>
</dbReference>
<evidence type="ECO:0000256" key="8">
    <source>
        <dbReference type="SAM" id="Phobius"/>
    </source>
</evidence>
<feature type="transmembrane region" description="Helical" evidence="8">
    <location>
        <begin position="27"/>
        <end position="48"/>
    </location>
</feature>
<evidence type="ECO:0000256" key="4">
    <source>
        <dbReference type="ARBA" id="ARBA00022475"/>
    </source>
</evidence>
<keyword evidence="6 8" id="KW-1133">Transmembrane helix</keyword>
<dbReference type="SUPFAM" id="SSF103473">
    <property type="entry name" value="MFS general substrate transporter"/>
    <property type="match status" value="2"/>
</dbReference>
<feature type="transmembrane region" description="Helical" evidence="8">
    <location>
        <begin position="240"/>
        <end position="261"/>
    </location>
</feature>
<dbReference type="RefSeq" id="WP_005527027.1">
    <property type="nucleotide sequence ID" value="NZ_CP050134.2"/>
</dbReference>
<dbReference type="PROSITE" id="PS50850">
    <property type="entry name" value="MFS"/>
    <property type="match status" value="1"/>
</dbReference>
<feature type="transmembrane region" description="Helical" evidence="8">
    <location>
        <begin position="347"/>
        <end position="365"/>
    </location>
</feature>
<dbReference type="GO" id="GO:0005886">
    <property type="term" value="C:plasma membrane"/>
    <property type="evidence" value="ECO:0007669"/>
    <property type="project" value="UniProtKB-SubCell"/>
</dbReference>
<feature type="transmembrane region" description="Helical" evidence="8">
    <location>
        <begin position="181"/>
        <end position="201"/>
    </location>
</feature>
<evidence type="ECO:0000313" key="11">
    <source>
        <dbReference type="Proteomes" id="UP000249886"/>
    </source>
</evidence>
<dbReference type="EMBL" id="UARK01000032">
    <property type="protein sequence ID" value="SPW31790.1"/>
    <property type="molecule type" value="Genomic_DNA"/>
</dbReference>
<evidence type="ECO:0000256" key="7">
    <source>
        <dbReference type="ARBA" id="ARBA00023136"/>
    </source>
</evidence>
<evidence type="ECO:0000256" key="2">
    <source>
        <dbReference type="ARBA" id="ARBA00008537"/>
    </source>
</evidence>
<keyword evidence="3" id="KW-0813">Transport</keyword>
<reference evidence="10 11" key="1">
    <citation type="submission" date="2018-06" db="EMBL/GenBank/DDBJ databases">
        <authorList>
            <consortium name="Pathogen Informatics"/>
            <person name="Doyle S."/>
        </authorList>
    </citation>
    <scope>NUCLEOTIDE SEQUENCE [LARGE SCALE GENOMIC DNA]</scope>
    <source>
        <strain evidence="10 11">NCTC10254</strain>
    </source>
</reference>
<dbReference type="NCBIfam" id="TIGR00711">
    <property type="entry name" value="efflux_EmrB"/>
    <property type="match status" value="1"/>
</dbReference>
<evidence type="ECO:0000256" key="1">
    <source>
        <dbReference type="ARBA" id="ARBA00004651"/>
    </source>
</evidence>
<dbReference type="AlphaFoldDB" id="A0A6H9XTV3"/>
<comment type="subcellular location">
    <subcellularLocation>
        <location evidence="1">Cell membrane</location>
        <topology evidence="1">Multi-pass membrane protein</topology>
    </subcellularLocation>
</comment>
<feature type="transmembrane region" description="Helical" evidence="8">
    <location>
        <begin position="282"/>
        <end position="306"/>
    </location>
</feature>
<dbReference type="Proteomes" id="UP000249886">
    <property type="component" value="Unassembled WGS sequence"/>
</dbReference>